<protein>
    <submittedName>
        <fullName evidence="4">1-acyl-sn-glycerol-3-phosphate acyltransferase</fullName>
    </submittedName>
</protein>
<evidence type="ECO:0000313" key="5">
    <source>
        <dbReference type="Proteomes" id="UP000319771"/>
    </source>
</evidence>
<dbReference type="Proteomes" id="UP000319771">
    <property type="component" value="Unassembled WGS sequence"/>
</dbReference>
<dbReference type="SMART" id="SM00563">
    <property type="entry name" value="PlsC"/>
    <property type="match status" value="1"/>
</dbReference>
<name>A0A538U9I9_UNCEI</name>
<dbReference type="AlphaFoldDB" id="A0A538U9I9"/>
<dbReference type="PANTHER" id="PTHR10434">
    <property type="entry name" value="1-ACYL-SN-GLYCEROL-3-PHOSPHATE ACYLTRANSFERASE"/>
    <property type="match status" value="1"/>
</dbReference>
<evidence type="ECO:0000313" key="4">
    <source>
        <dbReference type="EMBL" id="TMQ72565.1"/>
    </source>
</evidence>
<dbReference type="GO" id="GO:0006654">
    <property type="term" value="P:phosphatidic acid biosynthetic process"/>
    <property type="evidence" value="ECO:0007669"/>
    <property type="project" value="TreeGrafter"/>
</dbReference>
<evidence type="ECO:0000256" key="1">
    <source>
        <dbReference type="ARBA" id="ARBA00022679"/>
    </source>
</evidence>
<sequence length="215" mass="23205">MRPYYSAARLFARGCCSALMGLEVRGEHHVPPRGGVVIAANHISFFDPPVIGAAAPRELHFLAREDFFRVPVFGALIRSLGALPIRRGTADLSGLSRAMDRLKGGAALLMFPEGGMMRDGALHPARPGVGMMAVLASVPIVPCCISGSDRLGRRWRRGTRVRVWFGPARPWQDLAGPESDLVPGRALYQRLGEAVMREIAILKTGQQTEAARGAA</sequence>
<proteinExistence type="predicted"/>
<dbReference type="SUPFAM" id="SSF69593">
    <property type="entry name" value="Glycerol-3-phosphate (1)-acyltransferase"/>
    <property type="match status" value="1"/>
</dbReference>
<feature type="domain" description="Phospholipid/glycerol acyltransferase" evidence="3">
    <location>
        <begin position="36"/>
        <end position="148"/>
    </location>
</feature>
<dbReference type="EMBL" id="VBPB01000103">
    <property type="protein sequence ID" value="TMQ72565.1"/>
    <property type="molecule type" value="Genomic_DNA"/>
</dbReference>
<comment type="caution">
    <text evidence="4">The sequence shown here is derived from an EMBL/GenBank/DDBJ whole genome shotgun (WGS) entry which is preliminary data.</text>
</comment>
<gene>
    <name evidence="4" type="ORF">E6K81_07025</name>
</gene>
<dbReference type="CDD" id="cd07989">
    <property type="entry name" value="LPLAT_AGPAT-like"/>
    <property type="match status" value="1"/>
</dbReference>
<dbReference type="GO" id="GO:0003841">
    <property type="term" value="F:1-acylglycerol-3-phosphate O-acyltransferase activity"/>
    <property type="evidence" value="ECO:0007669"/>
    <property type="project" value="TreeGrafter"/>
</dbReference>
<evidence type="ECO:0000259" key="3">
    <source>
        <dbReference type="SMART" id="SM00563"/>
    </source>
</evidence>
<keyword evidence="1 4" id="KW-0808">Transferase</keyword>
<organism evidence="4 5">
    <name type="scientific">Eiseniibacteriota bacterium</name>
    <dbReference type="NCBI Taxonomy" id="2212470"/>
    <lineage>
        <taxon>Bacteria</taxon>
        <taxon>Candidatus Eiseniibacteriota</taxon>
    </lineage>
</organism>
<dbReference type="PANTHER" id="PTHR10434:SF11">
    <property type="entry name" value="1-ACYL-SN-GLYCEROL-3-PHOSPHATE ACYLTRANSFERASE"/>
    <property type="match status" value="1"/>
</dbReference>
<reference evidence="4 5" key="1">
    <citation type="journal article" date="2019" name="Nat. Microbiol.">
        <title>Mediterranean grassland soil C-N compound turnover is dependent on rainfall and depth, and is mediated by genomically divergent microorganisms.</title>
        <authorList>
            <person name="Diamond S."/>
            <person name="Andeer P.F."/>
            <person name="Li Z."/>
            <person name="Crits-Christoph A."/>
            <person name="Burstein D."/>
            <person name="Anantharaman K."/>
            <person name="Lane K.R."/>
            <person name="Thomas B.C."/>
            <person name="Pan C."/>
            <person name="Northen T.R."/>
            <person name="Banfield J.F."/>
        </authorList>
    </citation>
    <scope>NUCLEOTIDE SEQUENCE [LARGE SCALE GENOMIC DNA]</scope>
    <source>
        <strain evidence="4">WS_11</strain>
    </source>
</reference>
<evidence type="ECO:0000256" key="2">
    <source>
        <dbReference type="ARBA" id="ARBA00023315"/>
    </source>
</evidence>
<dbReference type="InterPro" id="IPR002123">
    <property type="entry name" value="Plipid/glycerol_acylTrfase"/>
</dbReference>
<dbReference type="Pfam" id="PF01553">
    <property type="entry name" value="Acyltransferase"/>
    <property type="match status" value="1"/>
</dbReference>
<accession>A0A538U9I9</accession>
<keyword evidence="2 4" id="KW-0012">Acyltransferase</keyword>